<evidence type="ECO:0000313" key="8">
    <source>
        <dbReference type="EMBL" id="MBO1321817.1"/>
    </source>
</evidence>
<keyword evidence="8" id="KW-0808">Transferase</keyword>
<evidence type="ECO:0000256" key="1">
    <source>
        <dbReference type="ARBA" id="ARBA00001933"/>
    </source>
</evidence>
<evidence type="ECO:0000256" key="2">
    <source>
        <dbReference type="ARBA" id="ARBA00009533"/>
    </source>
</evidence>
<dbReference type="Pfam" id="PF00282">
    <property type="entry name" value="Pyridoxal_deC"/>
    <property type="match status" value="1"/>
</dbReference>
<dbReference type="InterPro" id="IPR010977">
    <property type="entry name" value="Aromatic_deC"/>
</dbReference>
<dbReference type="PANTHER" id="PTHR11999:SF70">
    <property type="entry name" value="MIP05841P"/>
    <property type="match status" value="1"/>
</dbReference>
<dbReference type="EMBL" id="JAFREP010000028">
    <property type="protein sequence ID" value="MBO1321817.1"/>
    <property type="molecule type" value="Genomic_DNA"/>
</dbReference>
<evidence type="ECO:0000256" key="4">
    <source>
        <dbReference type="ARBA" id="ARBA00022898"/>
    </source>
</evidence>
<comment type="caution">
    <text evidence="8">The sequence shown here is derived from an EMBL/GenBank/DDBJ whole genome shotgun (WGS) entry which is preliminary data.</text>
</comment>
<dbReference type="InterPro" id="IPR015422">
    <property type="entry name" value="PyrdxlP-dep_Trfase_small"/>
</dbReference>
<keyword evidence="4 6" id="KW-0663">Pyridoxal phosphate</keyword>
<evidence type="ECO:0000313" key="9">
    <source>
        <dbReference type="Proteomes" id="UP000664417"/>
    </source>
</evidence>
<comment type="similarity">
    <text evidence="2 7">Belongs to the group II decarboxylase family.</text>
</comment>
<dbReference type="InterPro" id="IPR021115">
    <property type="entry name" value="Pyridoxal-P_BS"/>
</dbReference>
<dbReference type="Gene3D" id="3.90.1150.10">
    <property type="entry name" value="Aspartate Aminotransferase, domain 1"/>
    <property type="match status" value="1"/>
</dbReference>
<keyword evidence="8" id="KW-0032">Aminotransferase</keyword>
<dbReference type="RefSeq" id="WP_207861790.1">
    <property type="nucleotide sequence ID" value="NZ_JAFREP010000028.1"/>
</dbReference>
<proteinExistence type="inferred from homology"/>
<dbReference type="Proteomes" id="UP000664417">
    <property type="component" value="Unassembled WGS sequence"/>
</dbReference>
<dbReference type="InterPro" id="IPR015421">
    <property type="entry name" value="PyrdxlP-dep_Trfase_major"/>
</dbReference>
<dbReference type="GO" id="GO:0019752">
    <property type="term" value="P:carboxylic acid metabolic process"/>
    <property type="evidence" value="ECO:0007669"/>
    <property type="project" value="InterPro"/>
</dbReference>
<keyword evidence="9" id="KW-1185">Reference proteome</keyword>
<organism evidence="8 9">
    <name type="scientific">Acanthopleuribacter pedis</name>
    <dbReference type="NCBI Taxonomy" id="442870"/>
    <lineage>
        <taxon>Bacteria</taxon>
        <taxon>Pseudomonadati</taxon>
        <taxon>Acidobacteriota</taxon>
        <taxon>Holophagae</taxon>
        <taxon>Acanthopleuribacterales</taxon>
        <taxon>Acanthopleuribacteraceae</taxon>
        <taxon>Acanthopleuribacter</taxon>
    </lineage>
</organism>
<keyword evidence="3" id="KW-0210">Decarboxylase</keyword>
<dbReference type="PRINTS" id="PR00800">
    <property type="entry name" value="YHDCRBOXLASE"/>
</dbReference>
<gene>
    <name evidence="8" type="ORF">J3U88_25280</name>
</gene>
<comment type="cofactor">
    <cofactor evidence="1 6 7">
        <name>pyridoxal 5'-phosphate</name>
        <dbReference type="ChEBI" id="CHEBI:597326"/>
    </cofactor>
</comment>
<dbReference type="InterPro" id="IPR002129">
    <property type="entry name" value="PyrdxlP-dep_de-COase"/>
</dbReference>
<evidence type="ECO:0000256" key="7">
    <source>
        <dbReference type="RuleBase" id="RU000382"/>
    </source>
</evidence>
<dbReference type="PANTHER" id="PTHR11999">
    <property type="entry name" value="GROUP II PYRIDOXAL-5-PHOSPHATE DECARBOXYLASE"/>
    <property type="match status" value="1"/>
</dbReference>
<protein>
    <submittedName>
        <fullName evidence="8">Aspartate aminotransferase family protein</fullName>
    </submittedName>
</protein>
<accession>A0A8J7Q746</accession>
<evidence type="ECO:0000256" key="5">
    <source>
        <dbReference type="ARBA" id="ARBA00023239"/>
    </source>
</evidence>
<dbReference type="GO" id="GO:0016831">
    <property type="term" value="F:carboxy-lyase activity"/>
    <property type="evidence" value="ECO:0007669"/>
    <property type="project" value="UniProtKB-KW"/>
</dbReference>
<reference evidence="8" key="1">
    <citation type="submission" date="2021-03" db="EMBL/GenBank/DDBJ databases">
        <authorList>
            <person name="Wang G."/>
        </authorList>
    </citation>
    <scope>NUCLEOTIDE SEQUENCE</scope>
    <source>
        <strain evidence="8">KCTC 12899</strain>
    </source>
</reference>
<dbReference type="GO" id="GO:0030170">
    <property type="term" value="F:pyridoxal phosphate binding"/>
    <property type="evidence" value="ECO:0007669"/>
    <property type="project" value="InterPro"/>
</dbReference>
<dbReference type="AlphaFoldDB" id="A0A8J7Q746"/>
<dbReference type="GO" id="GO:0008483">
    <property type="term" value="F:transaminase activity"/>
    <property type="evidence" value="ECO:0007669"/>
    <property type="project" value="UniProtKB-KW"/>
</dbReference>
<dbReference type="PROSITE" id="PS00392">
    <property type="entry name" value="DDC_GAD_HDC_YDC"/>
    <property type="match status" value="1"/>
</dbReference>
<name>A0A8J7Q746_9BACT</name>
<dbReference type="InterPro" id="IPR015424">
    <property type="entry name" value="PyrdxlP-dep_Trfase"/>
</dbReference>
<evidence type="ECO:0000256" key="6">
    <source>
        <dbReference type="PIRSR" id="PIRSR602129-50"/>
    </source>
</evidence>
<dbReference type="Gene3D" id="1.20.1340.10">
    <property type="entry name" value="dopa decarboxylase, N-terminal domain"/>
    <property type="match status" value="1"/>
</dbReference>
<sequence length="497" mass="55613">MALDVTRAKRSRFSSSSQAPLTLDAETMRRMGYRAIDAVVDHLTQIRQHHVLNVKSGRDLQRVLGQPLPREPEAFDTLIGDLEQHVFQNITHHDHPRFFAFVPGPGNYAGALAELLTNGFNVFCGTWIGGAGASEIELITLEWLRRLVGFPAGARGVFLSGGSEAGLVAMATARNVKLGNDPTNAVVYCSDQTHKSLDRNLWLLGFQPQQVVRLPCDETWRLRPELLAARIAGDRAKGLRPFCVVVNAGTTNTGSVDPLNEVAEICRREDLWLHADGAYGAGAIFCEPGRKVLSGIEKVDSLGLDPHKWMFQPYSAGCVMVRNGYDLRRTFSYSAEYLKLIEESDEPNFCDYGIQLTRDFRALKLWFSLKIFGADAFEAAQCRGIELAETVAKTVVQQRWWELVSPPQLAVVTFRFRPPGLDQETLDALNREIVDTFNKTGYGMVIYTKLNEETVIRMCTINPRTLDAEIQQCLEKLDHIAKTLYREWVVTEPPASI</sequence>
<keyword evidence="5 7" id="KW-0456">Lyase</keyword>
<dbReference type="Gene3D" id="3.40.640.10">
    <property type="entry name" value="Type I PLP-dependent aspartate aminotransferase-like (Major domain)"/>
    <property type="match status" value="1"/>
</dbReference>
<evidence type="ECO:0000256" key="3">
    <source>
        <dbReference type="ARBA" id="ARBA00022793"/>
    </source>
</evidence>
<feature type="modified residue" description="N6-(pyridoxal phosphate)lysine" evidence="6">
    <location>
        <position position="308"/>
    </location>
</feature>
<dbReference type="SUPFAM" id="SSF53383">
    <property type="entry name" value="PLP-dependent transferases"/>
    <property type="match status" value="1"/>
</dbReference>
<dbReference type="GO" id="GO:0006520">
    <property type="term" value="P:amino acid metabolic process"/>
    <property type="evidence" value="ECO:0007669"/>
    <property type="project" value="InterPro"/>
</dbReference>